<evidence type="ECO:0000313" key="1">
    <source>
        <dbReference type="EMBL" id="KAB2617677.1"/>
    </source>
</evidence>
<name>A0A5N5GRB1_9ROSA</name>
<organism evidence="1 2">
    <name type="scientific">Pyrus ussuriensis x Pyrus communis</name>
    <dbReference type="NCBI Taxonomy" id="2448454"/>
    <lineage>
        <taxon>Eukaryota</taxon>
        <taxon>Viridiplantae</taxon>
        <taxon>Streptophyta</taxon>
        <taxon>Embryophyta</taxon>
        <taxon>Tracheophyta</taxon>
        <taxon>Spermatophyta</taxon>
        <taxon>Magnoliopsida</taxon>
        <taxon>eudicotyledons</taxon>
        <taxon>Gunneridae</taxon>
        <taxon>Pentapetalae</taxon>
        <taxon>rosids</taxon>
        <taxon>fabids</taxon>
        <taxon>Rosales</taxon>
        <taxon>Rosaceae</taxon>
        <taxon>Amygdaloideae</taxon>
        <taxon>Maleae</taxon>
        <taxon>Pyrus</taxon>
    </lineage>
</organism>
<proteinExistence type="predicted"/>
<accession>A0A5N5GRB1</accession>
<keyword evidence="2" id="KW-1185">Reference proteome</keyword>
<comment type="caution">
    <text evidence="1">The sequence shown here is derived from an EMBL/GenBank/DDBJ whole genome shotgun (WGS) entry which is preliminary data.</text>
</comment>
<sequence>MRAAIESNSKDEDLENDAVSYPNKVQKKLIQLKLKLCSINHTLVLISAASTMLLCSRFQDSLPLEAPGIYSLNKFDVSIPLVLLCTEN</sequence>
<dbReference type="Proteomes" id="UP000327157">
    <property type="component" value="Chromosome 15"/>
</dbReference>
<dbReference type="AlphaFoldDB" id="A0A5N5GRB1"/>
<gene>
    <name evidence="1" type="ORF">D8674_013546</name>
</gene>
<evidence type="ECO:0000313" key="2">
    <source>
        <dbReference type="Proteomes" id="UP000327157"/>
    </source>
</evidence>
<protein>
    <submittedName>
        <fullName evidence="1">Uncharacterized protein</fullName>
    </submittedName>
</protein>
<reference evidence="1 2" key="1">
    <citation type="submission" date="2019-09" db="EMBL/GenBank/DDBJ databases">
        <authorList>
            <person name="Ou C."/>
        </authorList>
    </citation>
    <scope>NUCLEOTIDE SEQUENCE [LARGE SCALE GENOMIC DNA]</scope>
    <source>
        <strain evidence="1">S2</strain>
        <tissue evidence="1">Leaf</tissue>
    </source>
</reference>
<reference evidence="2" key="2">
    <citation type="submission" date="2019-10" db="EMBL/GenBank/DDBJ databases">
        <title>A de novo genome assembly of a pear dwarfing rootstock.</title>
        <authorList>
            <person name="Wang F."/>
            <person name="Wang J."/>
            <person name="Li S."/>
            <person name="Zhang Y."/>
            <person name="Fang M."/>
            <person name="Ma L."/>
            <person name="Zhao Y."/>
            <person name="Jiang S."/>
        </authorList>
    </citation>
    <scope>NUCLEOTIDE SEQUENCE [LARGE SCALE GENOMIC DNA]</scope>
</reference>
<reference evidence="1 2" key="3">
    <citation type="submission" date="2019-11" db="EMBL/GenBank/DDBJ databases">
        <title>A de novo genome assembly of a pear dwarfing rootstock.</title>
        <authorList>
            <person name="Wang F."/>
            <person name="Wang J."/>
            <person name="Li S."/>
            <person name="Zhang Y."/>
            <person name="Fang M."/>
            <person name="Ma L."/>
            <person name="Zhao Y."/>
            <person name="Jiang S."/>
        </authorList>
    </citation>
    <scope>NUCLEOTIDE SEQUENCE [LARGE SCALE GENOMIC DNA]</scope>
    <source>
        <strain evidence="1">S2</strain>
        <tissue evidence="1">Leaf</tissue>
    </source>
</reference>
<dbReference type="EMBL" id="SMOL01000401">
    <property type="protein sequence ID" value="KAB2617677.1"/>
    <property type="molecule type" value="Genomic_DNA"/>
</dbReference>